<evidence type="ECO:0000256" key="3">
    <source>
        <dbReference type="ARBA" id="ARBA00022989"/>
    </source>
</evidence>
<feature type="transmembrane region" description="Helical" evidence="5">
    <location>
        <begin position="130"/>
        <end position="150"/>
    </location>
</feature>
<evidence type="ECO:0000256" key="4">
    <source>
        <dbReference type="ARBA" id="ARBA00023136"/>
    </source>
</evidence>
<sequence length="278" mass="31290">MNTGDGPFGPVVNGTQIVFFEYRPNKTAGNTFVVLFGLASLAHLLRMVRLRAWFCIPLLLGGISETFGYHGRAIASDNPVKTGPFIMQNLLILAGAPFLAATIYMVLGRVVVALEAQRHSILNVRWMTKIYVFIDIACIFSQFIGAAMPASGEPDAFVKARIILIAGLVTQLAALSIFIATCWQIHRRLSRDPPISVAAYPRISWERYFWVIEAMTVLMIIRSVVRAVEYLQGEHGFVISHEIFIYLFDAVPMFLVMLALLFWHPGWLIRRIRGYEKV</sequence>
<evidence type="ECO:0000256" key="2">
    <source>
        <dbReference type="ARBA" id="ARBA00022692"/>
    </source>
</evidence>
<evidence type="ECO:0000256" key="1">
    <source>
        <dbReference type="ARBA" id="ARBA00004141"/>
    </source>
</evidence>
<evidence type="ECO:0000256" key="5">
    <source>
        <dbReference type="SAM" id="Phobius"/>
    </source>
</evidence>
<keyword evidence="4 5" id="KW-0472">Membrane</keyword>
<dbReference type="InterPro" id="IPR007568">
    <property type="entry name" value="RTA1"/>
</dbReference>
<keyword evidence="2 5" id="KW-0812">Transmembrane</keyword>
<keyword evidence="7" id="KW-1185">Reference proteome</keyword>
<evidence type="ECO:0008006" key="8">
    <source>
        <dbReference type="Google" id="ProtNLM"/>
    </source>
</evidence>
<dbReference type="EMBL" id="QJNU01000519">
    <property type="protein sequence ID" value="RYO96283.1"/>
    <property type="molecule type" value="Genomic_DNA"/>
</dbReference>
<dbReference type="Pfam" id="PF04479">
    <property type="entry name" value="RTA1"/>
    <property type="match status" value="1"/>
</dbReference>
<proteinExistence type="predicted"/>
<dbReference type="GO" id="GO:0016020">
    <property type="term" value="C:membrane"/>
    <property type="evidence" value="ECO:0007669"/>
    <property type="project" value="UniProtKB-SubCell"/>
</dbReference>
<feature type="transmembrane region" description="Helical" evidence="5">
    <location>
        <begin position="90"/>
        <end position="110"/>
    </location>
</feature>
<feature type="transmembrane region" description="Helical" evidence="5">
    <location>
        <begin position="207"/>
        <end position="225"/>
    </location>
</feature>
<feature type="transmembrane region" description="Helical" evidence="5">
    <location>
        <begin position="52"/>
        <end position="70"/>
    </location>
</feature>
<comment type="subcellular location">
    <subcellularLocation>
        <location evidence="1">Membrane</location>
        <topology evidence="1">Multi-pass membrane protein</topology>
    </subcellularLocation>
</comment>
<organism evidence="6 7">
    <name type="scientific">Monosporascus ibericus</name>
    <dbReference type="NCBI Taxonomy" id="155417"/>
    <lineage>
        <taxon>Eukaryota</taxon>
        <taxon>Fungi</taxon>
        <taxon>Dikarya</taxon>
        <taxon>Ascomycota</taxon>
        <taxon>Pezizomycotina</taxon>
        <taxon>Sordariomycetes</taxon>
        <taxon>Xylariomycetidae</taxon>
        <taxon>Xylariales</taxon>
        <taxon>Xylariales incertae sedis</taxon>
        <taxon>Monosporascus</taxon>
    </lineage>
</organism>
<gene>
    <name evidence="6" type="ORF">DL764_007498</name>
</gene>
<accession>A0A4Q4T341</accession>
<comment type="caution">
    <text evidence="6">The sequence shown here is derived from an EMBL/GenBank/DDBJ whole genome shotgun (WGS) entry which is preliminary data.</text>
</comment>
<dbReference type="PANTHER" id="PTHR31465:SF17">
    <property type="entry name" value="DOMAIN PROTEIN, PUTATIVE (AFU_ORTHOLOGUE AFUA_5G09900)-RELATED"/>
    <property type="match status" value="1"/>
</dbReference>
<feature type="transmembrane region" description="Helical" evidence="5">
    <location>
        <begin position="28"/>
        <end position="45"/>
    </location>
</feature>
<feature type="transmembrane region" description="Helical" evidence="5">
    <location>
        <begin position="162"/>
        <end position="186"/>
    </location>
</feature>
<dbReference type="STRING" id="155417.A0A4Q4T341"/>
<dbReference type="AlphaFoldDB" id="A0A4Q4T341"/>
<evidence type="ECO:0000313" key="7">
    <source>
        <dbReference type="Proteomes" id="UP000293360"/>
    </source>
</evidence>
<name>A0A4Q4T341_9PEZI</name>
<dbReference type="OrthoDB" id="3358017at2759"/>
<dbReference type="PANTHER" id="PTHR31465">
    <property type="entry name" value="PROTEIN RTA1-RELATED"/>
    <property type="match status" value="1"/>
</dbReference>
<protein>
    <recommendedName>
        <fullName evidence="8">RTA1 domain protein</fullName>
    </recommendedName>
</protein>
<reference evidence="6 7" key="1">
    <citation type="submission" date="2018-06" db="EMBL/GenBank/DDBJ databases">
        <title>Complete Genomes of Monosporascus.</title>
        <authorList>
            <person name="Robinson A.J."/>
            <person name="Natvig D.O."/>
        </authorList>
    </citation>
    <scope>NUCLEOTIDE SEQUENCE [LARGE SCALE GENOMIC DNA]</scope>
    <source>
        <strain evidence="6 7">CBS 110550</strain>
    </source>
</reference>
<evidence type="ECO:0000313" key="6">
    <source>
        <dbReference type="EMBL" id="RYO96283.1"/>
    </source>
</evidence>
<dbReference type="Proteomes" id="UP000293360">
    <property type="component" value="Unassembled WGS sequence"/>
</dbReference>
<feature type="transmembrane region" description="Helical" evidence="5">
    <location>
        <begin position="245"/>
        <end position="263"/>
    </location>
</feature>
<keyword evidence="3 5" id="KW-1133">Transmembrane helix</keyword>